<evidence type="ECO:0000313" key="4">
    <source>
        <dbReference type="Proteomes" id="UP000502756"/>
    </source>
</evidence>
<proteinExistence type="predicted"/>
<protein>
    <submittedName>
        <fullName evidence="3">N-acetylmuramoyl-L-alanine amidase</fullName>
    </submittedName>
</protein>
<reference evidence="3 4" key="1">
    <citation type="submission" date="2020-05" db="EMBL/GenBank/DDBJ databases">
        <title>Genome sequencing of Spirosoma sp. TS118.</title>
        <authorList>
            <person name="Lee J.-H."/>
            <person name="Jeong S."/>
            <person name="Zhao L."/>
            <person name="Jung J.-H."/>
            <person name="Kim M.-K."/>
            <person name="Lim S."/>
        </authorList>
    </citation>
    <scope>NUCLEOTIDE SEQUENCE [LARGE SCALE GENOMIC DNA]</scope>
    <source>
        <strain evidence="3 4">TS118</strain>
    </source>
</reference>
<sequence>MAKDPNQEQTASGLNPVESSGLSELTEQLKKLVAKIDTPKKKSVWDVIAVLTPFIGTVVLGGLSLYLTQSYQRLEAERAARFNQVQVEMQRAQIRIEELKAITSFAPLLSNRDQHTREIANQVLKAIRSTGTLPSIKQPANEVNLPSTKSASTPHFPVTTSLIDSFAATASSPTLPTQSRVEAIRKIGAIAAATTTSPKIREHAADIVAQIAYSKETPDEVKQIASEIIAKIKQVNASEVEKMISTQPLTREVSEVILHHSATPASSFKGAQSLYSFASFQVEGMLWRHVSWHYAIAPDGSIWLGAPLDEIAIHVGTQNKTSVSVMLIMNGDKEVPTTPQRSSLVVVLHALSTRLKLDMSLDSPQDHGFHFHRDYQKYKNCPGSLLTKEMVISWL</sequence>
<dbReference type="KEGG" id="stae:HNV11_14940"/>
<keyword evidence="1" id="KW-0472">Membrane</keyword>
<dbReference type="AlphaFoldDB" id="A0A6M5Y9C9"/>
<dbReference type="EMBL" id="CP053435">
    <property type="protein sequence ID" value="QJW90585.1"/>
    <property type="molecule type" value="Genomic_DNA"/>
</dbReference>
<dbReference type="InterPro" id="IPR002502">
    <property type="entry name" value="Amidase_domain"/>
</dbReference>
<keyword evidence="1" id="KW-1133">Transmembrane helix</keyword>
<evidence type="ECO:0000256" key="1">
    <source>
        <dbReference type="SAM" id="Phobius"/>
    </source>
</evidence>
<keyword evidence="4" id="KW-1185">Reference proteome</keyword>
<feature type="domain" description="N-acetylmuramoyl-L-alanine amidase" evidence="2">
    <location>
        <begin position="251"/>
        <end position="383"/>
    </location>
</feature>
<evidence type="ECO:0000313" key="3">
    <source>
        <dbReference type="EMBL" id="QJW90585.1"/>
    </source>
</evidence>
<dbReference type="RefSeq" id="WP_171740429.1">
    <property type="nucleotide sequence ID" value="NZ_CP053435.1"/>
</dbReference>
<dbReference type="CDD" id="cd06583">
    <property type="entry name" value="PGRP"/>
    <property type="match status" value="1"/>
</dbReference>
<dbReference type="GO" id="GO:0009253">
    <property type="term" value="P:peptidoglycan catabolic process"/>
    <property type="evidence" value="ECO:0007669"/>
    <property type="project" value="InterPro"/>
</dbReference>
<dbReference type="Gene3D" id="3.40.80.10">
    <property type="entry name" value="Peptidoglycan recognition protein-like"/>
    <property type="match status" value="1"/>
</dbReference>
<dbReference type="SUPFAM" id="SSF55846">
    <property type="entry name" value="N-acetylmuramoyl-L-alanine amidase-like"/>
    <property type="match status" value="1"/>
</dbReference>
<organism evidence="3 4">
    <name type="scientific">Spirosoma taeanense</name>
    <dbReference type="NCBI Taxonomy" id="2735870"/>
    <lineage>
        <taxon>Bacteria</taxon>
        <taxon>Pseudomonadati</taxon>
        <taxon>Bacteroidota</taxon>
        <taxon>Cytophagia</taxon>
        <taxon>Cytophagales</taxon>
        <taxon>Cytophagaceae</taxon>
        <taxon>Spirosoma</taxon>
    </lineage>
</organism>
<dbReference type="Proteomes" id="UP000502756">
    <property type="component" value="Chromosome"/>
</dbReference>
<dbReference type="GO" id="GO:0008745">
    <property type="term" value="F:N-acetylmuramoyl-L-alanine amidase activity"/>
    <property type="evidence" value="ECO:0007669"/>
    <property type="project" value="InterPro"/>
</dbReference>
<gene>
    <name evidence="3" type="ORF">HNV11_14940</name>
</gene>
<name>A0A6M5Y9C9_9BACT</name>
<evidence type="ECO:0000259" key="2">
    <source>
        <dbReference type="Pfam" id="PF01510"/>
    </source>
</evidence>
<dbReference type="InterPro" id="IPR036505">
    <property type="entry name" value="Amidase/PGRP_sf"/>
</dbReference>
<feature type="transmembrane region" description="Helical" evidence="1">
    <location>
        <begin position="44"/>
        <end position="67"/>
    </location>
</feature>
<dbReference type="Pfam" id="PF01510">
    <property type="entry name" value="Amidase_2"/>
    <property type="match status" value="1"/>
</dbReference>
<keyword evidence="1" id="KW-0812">Transmembrane</keyword>
<accession>A0A6M5Y9C9</accession>